<keyword evidence="2" id="KW-0812">Transmembrane</keyword>
<dbReference type="Proteomes" id="UP001589887">
    <property type="component" value="Unassembled WGS sequence"/>
</dbReference>
<dbReference type="RefSeq" id="WP_394317659.1">
    <property type="nucleotide sequence ID" value="NZ_JBHMQV010000009.1"/>
</dbReference>
<keyword evidence="4" id="KW-1185">Reference proteome</keyword>
<reference evidence="3 4" key="1">
    <citation type="submission" date="2024-09" db="EMBL/GenBank/DDBJ databases">
        <authorList>
            <person name="Sun Q."/>
            <person name="Mori K."/>
        </authorList>
    </citation>
    <scope>NUCLEOTIDE SEQUENCE [LARGE SCALE GENOMIC DNA]</scope>
    <source>
        <strain evidence="3 4">JCM 4557</strain>
    </source>
</reference>
<accession>A0ABV6TEK3</accession>
<sequence>MHVRITATSDRFDADDARWLSQVGLLLDELGREVSLETRHTAGEPGAKSGGLPDVVLTIVSAAVGGVAAVIGTWLKNSRDRSVHLQWEENGDKGEVTVTTRNSDNATLQATVEHWLRSRFHGGEGEEQPPPTPDDPSTDGDSVG</sequence>
<gene>
    <name evidence="3" type="ORF">ACFH04_09070</name>
</gene>
<dbReference type="EMBL" id="JBHMQV010000009">
    <property type="protein sequence ID" value="MFC0843863.1"/>
    <property type="molecule type" value="Genomic_DNA"/>
</dbReference>
<proteinExistence type="predicted"/>
<keyword evidence="2" id="KW-0472">Membrane</keyword>
<protein>
    <submittedName>
        <fullName evidence="3">Uncharacterized protein</fullName>
    </submittedName>
</protein>
<evidence type="ECO:0000313" key="4">
    <source>
        <dbReference type="Proteomes" id="UP001589887"/>
    </source>
</evidence>
<evidence type="ECO:0000313" key="3">
    <source>
        <dbReference type="EMBL" id="MFC0843863.1"/>
    </source>
</evidence>
<evidence type="ECO:0000256" key="1">
    <source>
        <dbReference type="SAM" id="MobiDB-lite"/>
    </source>
</evidence>
<keyword evidence="2" id="KW-1133">Transmembrane helix</keyword>
<comment type="caution">
    <text evidence="3">The sequence shown here is derived from an EMBL/GenBank/DDBJ whole genome shotgun (WGS) entry which is preliminary data.</text>
</comment>
<feature type="region of interest" description="Disordered" evidence="1">
    <location>
        <begin position="117"/>
        <end position="144"/>
    </location>
</feature>
<name>A0ABV6TEK3_9ACTN</name>
<organism evidence="3 4">
    <name type="scientific">Streptomyces noboritoensis</name>
    <dbReference type="NCBI Taxonomy" id="67337"/>
    <lineage>
        <taxon>Bacteria</taxon>
        <taxon>Bacillati</taxon>
        <taxon>Actinomycetota</taxon>
        <taxon>Actinomycetes</taxon>
        <taxon>Kitasatosporales</taxon>
        <taxon>Streptomycetaceae</taxon>
        <taxon>Streptomyces</taxon>
    </lineage>
</organism>
<feature type="transmembrane region" description="Helical" evidence="2">
    <location>
        <begin position="55"/>
        <end position="75"/>
    </location>
</feature>
<evidence type="ECO:0000256" key="2">
    <source>
        <dbReference type="SAM" id="Phobius"/>
    </source>
</evidence>